<evidence type="ECO:0000313" key="1">
    <source>
        <dbReference type="EMBL" id="OGE30427.1"/>
    </source>
</evidence>
<evidence type="ECO:0000313" key="2">
    <source>
        <dbReference type="Proteomes" id="UP000176902"/>
    </source>
</evidence>
<evidence type="ECO:0008006" key="3">
    <source>
        <dbReference type="Google" id="ProtNLM"/>
    </source>
</evidence>
<accession>A0A1F5JP71</accession>
<dbReference type="EMBL" id="MFCV01000047">
    <property type="protein sequence ID" value="OGE30427.1"/>
    <property type="molecule type" value="Genomic_DNA"/>
</dbReference>
<reference evidence="1 2" key="1">
    <citation type="journal article" date="2016" name="Nat. Commun.">
        <title>Thousands of microbial genomes shed light on interconnected biogeochemical processes in an aquifer system.</title>
        <authorList>
            <person name="Anantharaman K."/>
            <person name="Brown C.T."/>
            <person name="Hug L.A."/>
            <person name="Sharon I."/>
            <person name="Castelle C.J."/>
            <person name="Probst A.J."/>
            <person name="Thomas B.C."/>
            <person name="Singh A."/>
            <person name="Wilkins M.J."/>
            <person name="Karaoz U."/>
            <person name="Brodie E.L."/>
            <person name="Williams K.H."/>
            <person name="Hubbard S.S."/>
            <person name="Banfield J.F."/>
        </authorList>
    </citation>
    <scope>NUCLEOTIDE SEQUENCE [LARGE SCALE GENOMIC DNA]</scope>
</reference>
<dbReference type="AlphaFoldDB" id="A0A1F5JP71"/>
<dbReference type="PANTHER" id="PTHR31362:SF0">
    <property type="entry name" value="EXOSTOSIN DOMAIN-CONTAINING PROTEIN-RELATED"/>
    <property type="match status" value="1"/>
</dbReference>
<dbReference type="InterPro" id="IPR005049">
    <property type="entry name" value="STL-like"/>
</dbReference>
<proteinExistence type="predicted"/>
<organism evidence="1 2">
    <name type="scientific">Candidatus Daviesbacteria bacterium RIFCSPHIGHO2_02_FULL_36_13</name>
    <dbReference type="NCBI Taxonomy" id="1797768"/>
    <lineage>
        <taxon>Bacteria</taxon>
        <taxon>Candidatus Daviesiibacteriota</taxon>
    </lineage>
</organism>
<dbReference type="Proteomes" id="UP000176902">
    <property type="component" value="Unassembled WGS sequence"/>
</dbReference>
<name>A0A1F5JP71_9BACT</name>
<protein>
    <recommendedName>
        <fullName evidence="3">Glycosyltransferase 2-like domain-containing protein</fullName>
    </recommendedName>
</protein>
<dbReference type="STRING" id="1797768.A3C59_00375"/>
<comment type="caution">
    <text evidence="1">The sequence shown here is derived from an EMBL/GenBank/DDBJ whole genome shotgun (WGS) entry which is preliminary data.</text>
</comment>
<gene>
    <name evidence="1" type="ORF">A3C59_00375</name>
</gene>
<sequence length="308" mass="36214">MKKIIVTTTINPPQKAILDFCKRKDWELIIAGDLITPHQLYRVLEKKNKNVKYLHPEEQEKKYRQLSDAIGWKSIQRRNIGFVEAYNLGADIIATVDDDNIPYDFWGKDLKVNKEVLIDLYEPQCGVFDPLSITMSNFVWHRGFPIDLLQKRLKVRYKGKVKRKILVQADLWDGDPDIDALARLTFMPLVKFPEIKSVYGSNRISPFNSQNTFLSRKVIPYYAVLPHIGRMDDIWGGYILQHYFPGSVAYNKASVYQDRNKQDLITNLEKEVLGYRNTMKFINNLDDFESFLPENTKNFYKIYRKQFK</sequence>
<dbReference type="PANTHER" id="PTHR31362">
    <property type="entry name" value="GLYCOSYLTRANSFERASE STELLO1-RELATED"/>
    <property type="match status" value="1"/>
</dbReference>